<dbReference type="InterPro" id="IPR050706">
    <property type="entry name" value="Cyclic-di-GMP_PDE-like"/>
</dbReference>
<dbReference type="Gene3D" id="6.10.340.10">
    <property type="match status" value="1"/>
</dbReference>
<feature type="domain" description="HAMP" evidence="3">
    <location>
        <begin position="256"/>
        <end position="308"/>
    </location>
</feature>
<feature type="domain" description="EAL" evidence="2">
    <location>
        <begin position="481"/>
        <end position="733"/>
    </location>
</feature>
<dbReference type="InterPro" id="IPR029150">
    <property type="entry name" value="dCache_3"/>
</dbReference>
<keyword evidence="1" id="KW-0472">Membrane</keyword>
<dbReference type="PANTHER" id="PTHR33121">
    <property type="entry name" value="CYCLIC DI-GMP PHOSPHODIESTERASE PDEF"/>
    <property type="match status" value="1"/>
</dbReference>
<comment type="caution">
    <text evidence="5">The sequence shown here is derived from an EMBL/GenBank/DDBJ whole genome shotgun (WGS) entry which is preliminary data.</text>
</comment>
<dbReference type="EMBL" id="JBHRSS010000001">
    <property type="protein sequence ID" value="MFC3102536.1"/>
    <property type="molecule type" value="Genomic_DNA"/>
</dbReference>
<dbReference type="InterPro" id="IPR029787">
    <property type="entry name" value="Nucleotide_cyclase"/>
</dbReference>
<protein>
    <submittedName>
        <fullName evidence="5">Bifunctional diguanylate cyclase/phosphodiesterase</fullName>
    </submittedName>
</protein>
<dbReference type="SUPFAM" id="SSF158472">
    <property type="entry name" value="HAMP domain-like"/>
    <property type="match status" value="1"/>
</dbReference>
<keyword evidence="1" id="KW-0812">Transmembrane</keyword>
<dbReference type="InterPro" id="IPR035919">
    <property type="entry name" value="EAL_sf"/>
</dbReference>
<organism evidence="5 6">
    <name type="scientific">Salinisphaera aquimarina</name>
    <dbReference type="NCBI Taxonomy" id="2094031"/>
    <lineage>
        <taxon>Bacteria</taxon>
        <taxon>Pseudomonadati</taxon>
        <taxon>Pseudomonadota</taxon>
        <taxon>Gammaproteobacteria</taxon>
        <taxon>Salinisphaerales</taxon>
        <taxon>Salinisphaeraceae</taxon>
        <taxon>Salinisphaera</taxon>
    </lineage>
</organism>
<evidence type="ECO:0000259" key="2">
    <source>
        <dbReference type="PROSITE" id="PS50883"/>
    </source>
</evidence>
<evidence type="ECO:0000313" key="5">
    <source>
        <dbReference type="EMBL" id="MFC3102536.1"/>
    </source>
</evidence>
<sequence>MAAAILRTTYQQTIAQARTSLEVGDRVLDQLMSLRANQLLATVDVLSSDFGFKSAVATHDGPTLRTVLANFGDRVKADVAMLAAPNGHVTSALPGNIDEDTSAFRDLLAKARKNGRAAGLVMTGNRPYQLVLAPVKAPRLIAWVGMGFAVNQQLARRLGELTGLDVQFVVFEHDEPIYRTDTAAGENVAAATGAPRDNFLSSEHVMLDTGTTQLRVVLSLARADVLAAYYKLARSLLLIFVVTLVLSALVAIWLARNLSQPVRDLSEFAQSVAAGEYRQAPQSRSIGEFDVLADALNNMQAAVRQRENRIRHQATHDALTDLPNRESIRDVLHAYFERDRPFAAARIGIHGFARINSALGYQLGDEVLKRVAQRLRAAIAETSAIGRVEGNDFLLLMQTDSSEQALRQRLELIRTQVQMPIHILTTPVSIVLEIGVVVAPRLAADVESIWRRSVIARNHSRADHARTSFYQAGMDETRMRELTIIQDLAPALEKNALDIAYQPKMVLETGAVRQVEALSRWTHPKLGAIGPDEFIGLAERSGQINLLTQWLVSSLTRQIGDWRKQGMTLGVAVNLSADELADESLEQMINPLLAAAGSPSDITLEVTESSLLRDPAAAMENLRRLQVRGARVAVDDFGTGYSSLSQLKQLSANELKIDKSLVLNLATTPADQFIVRTIIDLGHKLGLEVVAEGIENETTWQYLVQHGADLMQGYFLARPMSAEALPEWVYNHQLKQSRWSAQTILGAGGQSP</sequence>
<dbReference type="PANTHER" id="PTHR33121:SF79">
    <property type="entry name" value="CYCLIC DI-GMP PHOSPHODIESTERASE PDED-RELATED"/>
    <property type="match status" value="1"/>
</dbReference>
<dbReference type="InterPro" id="IPR000160">
    <property type="entry name" value="GGDEF_dom"/>
</dbReference>
<keyword evidence="6" id="KW-1185">Reference proteome</keyword>
<dbReference type="InterPro" id="IPR003660">
    <property type="entry name" value="HAMP_dom"/>
</dbReference>
<dbReference type="InterPro" id="IPR043128">
    <property type="entry name" value="Rev_trsase/Diguanyl_cyclase"/>
</dbReference>
<dbReference type="RefSeq" id="WP_380685695.1">
    <property type="nucleotide sequence ID" value="NZ_JBHRSS010000001.1"/>
</dbReference>
<dbReference type="PROSITE" id="PS50887">
    <property type="entry name" value="GGDEF"/>
    <property type="match status" value="1"/>
</dbReference>
<feature type="transmembrane region" description="Helical" evidence="1">
    <location>
        <begin position="236"/>
        <end position="255"/>
    </location>
</feature>
<evidence type="ECO:0000256" key="1">
    <source>
        <dbReference type="SAM" id="Phobius"/>
    </source>
</evidence>
<evidence type="ECO:0000259" key="3">
    <source>
        <dbReference type="PROSITE" id="PS50885"/>
    </source>
</evidence>
<dbReference type="Proteomes" id="UP001595462">
    <property type="component" value="Unassembled WGS sequence"/>
</dbReference>
<dbReference type="SUPFAM" id="SSF141868">
    <property type="entry name" value="EAL domain-like"/>
    <property type="match status" value="1"/>
</dbReference>
<gene>
    <name evidence="5" type="ORF">ACFOSU_01380</name>
</gene>
<name>A0ABV7EKW5_9GAMM</name>
<keyword evidence="1" id="KW-1133">Transmembrane helix</keyword>
<evidence type="ECO:0000313" key="6">
    <source>
        <dbReference type="Proteomes" id="UP001595462"/>
    </source>
</evidence>
<dbReference type="PROSITE" id="PS50883">
    <property type="entry name" value="EAL"/>
    <property type="match status" value="1"/>
</dbReference>
<dbReference type="Pfam" id="PF00563">
    <property type="entry name" value="EAL"/>
    <property type="match status" value="1"/>
</dbReference>
<dbReference type="NCBIfam" id="TIGR00254">
    <property type="entry name" value="GGDEF"/>
    <property type="match status" value="1"/>
</dbReference>
<dbReference type="SMART" id="SM00052">
    <property type="entry name" value="EAL"/>
    <property type="match status" value="1"/>
</dbReference>
<dbReference type="SMART" id="SM00304">
    <property type="entry name" value="HAMP"/>
    <property type="match status" value="1"/>
</dbReference>
<dbReference type="InterPro" id="IPR001633">
    <property type="entry name" value="EAL_dom"/>
</dbReference>
<dbReference type="PROSITE" id="PS50885">
    <property type="entry name" value="HAMP"/>
    <property type="match status" value="1"/>
</dbReference>
<evidence type="ECO:0000259" key="4">
    <source>
        <dbReference type="PROSITE" id="PS50887"/>
    </source>
</evidence>
<feature type="domain" description="GGDEF" evidence="4">
    <location>
        <begin position="340"/>
        <end position="474"/>
    </location>
</feature>
<dbReference type="SUPFAM" id="SSF55073">
    <property type="entry name" value="Nucleotide cyclase"/>
    <property type="match status" value="1"/>
</dbReference>
<accession>A0ABV7EKW5</accession>
<dbReference type="Pfam" id="PF00990">
    <property type="entry name" value="GGDEF"/>
    <property type="match status" value="1"/>
</dbReference>
<dbReference type="Gene3D" id="3.30.70.270">
    <property type="match status" value="1"/>
</dbReference>
<reference evidence="6" key="1">
    <citation type="journal article" date="2019" name="Int. J. Syst. Evol. Microbiol.">
        <title>The Global Catalogue of Microorganisms (GCM) 10K type strain sequencing project: providing services to taxonomists for standard genome sequencing and annotation.</title>
        <authorList>
            <consortium name="The Broad Institute Genomics Platform"/>
            <consortium name="The Broad Institute Genome Sequencing Center for Infectious Disease"/>
            <person name="Wu L."/>
            <person name="Ma J."/>
        </authorList>
    </citation>
    <scope>NUCLEOTIDE SEQUENCE [LARGE SCALE GENOMIC DNA]</scope>
    <source>
        <strain evidence="6">KCTC 52640</strain>
    </source>
</reference>
<dbReference type="Pfam" id="PF00672">
    <property type="entry name" value="HAMP"/>
    <property type="match status" value="1"/>
</dbReference>
<dbReference type="CDD" id="cd01949">
    <property type="entry name" value="GGDEF"/>
    <property type="match status" value="1"/>
</dbReference>
<dbReference type="Pfam" id="PF14827">
    <property type="entry name" value="dCache_3"/>
    <property type="match status" value="1"/>
</dbReference>
<dbReference type="CDD" id="cd06225">
    <property type="entry name" value="HAMP"/>
    <property type="match status" value="1"/>
</dbReference>
<proteinExistence type="predicted"/>
<dbReference type="SMART" id="SM00267">
    <property type="entry name" value="GGDEF"/>
    <property type="match status" value="1"/>
</dbReference>
<dbReference type="CDD" id="cd01948">
    <property type="entry name" value="EAL"/>
    <property type="match status" value="1"/>
</dbReference>
<dbReference type="Gene3D" id="3.20.20.450">
    <property type="entry name" value="EAL domain"/>
    <property type="match status" value="1"/>
</dbReference>